<proteinExistence type="predicted"/>
<dbReference type="SUPFAM" id="SSF46785">
    <property type="entry name" value="Winged helix' DNA-binding domain"/>
    <property type="match status" value="1"/>
</dbReference>
<name>A0A3S1K9S5_9BACL</name>
<dbReference type="InterPro" id="IPR057727">
    <property type="entry name" value="WCX_dom"/>
</dbReference>
<keyword evidence="5" id="KW-1185">Reference proteome</keyword>
<dbReference type="Pfam" id="PF13280">
    <property type="entry name" value="WYL"/>
    <property type="match status" value="1"/>
</dbReference>
<reference evidence="4 5" key="1">
    <citation type="submission" date="2018-12" db="EMBL/GenBank/DDBJ databases">
        <authorList>
            <person name="Sun L."/>
            <person name="Chen Z."/>
        </authorList>
    </citation>
    <scope>NUCLEOTIDE SEQUENCE [LARGE SCALE GENOMIC DNA]</scope>
    <source>
        <strain evidence="4 5">DSM 15890</strain>
    </source>
</reference>
<keyword evidence="1" id="KW-0805">Transcription regulation</keyword>
<dbReference type="InterPro" id="IPR036388">
    <property type="entry name" value="WH-like_DNA-bd_sf"/>
</dbReference>
<dbReference type="Proteomes" id="UP000279446">
    <property type="component" value="Unassembled WGS sequence"/>
</dbReference>
<evidence type="ECO:0000313" key="4">
    <source>
        <dbReference type="EMBL" id="RUT47173.1"/>
    </source>
</evidence>
<dbReference type="Pfam" id="PF08279">
    <property type="entry name" value="HTH_11"/>
    <property type="match status" value="1"/>
</dbReference>
<organism evidence="4 5">
    <name type="scientific">Paenibacillus anaericanus</name>
    <dbReference type="NCBI Taxonomy" id="170367"/>
    <lineage>
        <taxon>Bacteria</taxon>
        <taxon>Bacillati</taxon>
        <taxon>Bacillota</taxon>
        <taxon>Bacilli</taxon>
        <taxon>Bacillales</taxon>
        <taxon>Paenibacillaceae</taxon>
        <taxon>Paenibacillus</taxon>
    </lineage>
</organism>
<dbReference type="OrthoDB" id="9815009at2"/>
<dbReference type="GO" id="GO:0003700">
    <property type="term" value="F:DNA-binding transcription factor activity"/>
    <property type="evidence" value="ECO:0007669"/>
    <property type="project" value="InterPro"/>
</dbReference>
<evidence type="ECO:0000256" key="1">
    <source>
        <dbReference type="ARBA" id="ARBA00023015"/>
    </source>
</evidence>
<evidence type="ECO:0000259" key="3">
    <source>
        <dbReference type="PROSITE" id="PS51000"/>
    </source>
</evidence>
<dbReference type="Gene3D" id="1.10.10.10">
    <property type="entry name" value="Winged helix-like DNA-binding domain superfamily/Winged helix DNA-binding domain"/>
    <property type="match status" value="1"/>
</dbReference>
<dbReference type="PROSITE" id="PS51000">
    <property type="entry name" value="HTH_DEOR_2"/>
    <property type="match status" value="1"/>
</dbReference>
<dbReference type="Pfam" id="PF25583">
    <property type="entry name" value="WCX"/>
    <property type="match status" value="1"/>
</dbReference>
<comment type="caution">
    <text evidence="4">The sequence shown here is derived from an EMBL/GenBank/DDBJ whole genome shotgun (WGS) entry which is preliminary data.</text>
</comment>
<evidence type="ECO:0000313" key="5">
    <source>
        <dbReference type="Proteomes" id="UP000279446"/>
    </source>
</evidence>
<dbReference type="EMBL" id="RZNY01000005">
    <property type="protein sequence ID" value="RUT47173.1"/>
    <property type="molecule type" value="Genomic_DNA"/>
</dbReference>
<dbReference type="PROSITE" id="PS52050">
    <property type="entry name" value="WYL"/>
    <property type="match status" value="1"/>
</dbReference>
<evidence type="ECO:0000256" key="2">
    <source>
        <dbReference type="ARBA" id="ARBA00023163"/>
    </source>
</evidence>
<feature type="domain" description="HTH deoR-type" evidence="3">
    <location>
        <begin position="1"/>
        <end position="56"/>
    </location>
</feature>
<sequence>MNNRRLSMMRLLDSRKKFTARELAMRFNVSVRTIQRDLDHLQQMGFPLYAEVGANGGYRVLPNRILPPLQLTEHEAFGLFMMIEYLEKVPDFPYGSIRAHLAEQYFSSLPVDVQDSITRMRQHIAFLQHHCVQLEPMTTKILSVAVEKSKAEFIYTSRNGTKKVEAYPLGIYYEHGYWYMPAKNKERILLYRVDRIQQFDILHRMDDSIPTLKDWLSSEDNRASVEVVLHFTDFGARLAESEPLFKPVQQNKWCGQVPPDEFPFMARKLLSYGPEVKVISPGELQELIMKLLQSSLNQYSHNKFL</sequence>
<gene>
    <name evidence="4" type="ORF">EJP82_08320</name>
</gene>
<dbReference type="InterPro" id="IPR051534">
    <property type="entry name" value="CBASS_pafABC_assoc_protein"/>
</dbReference>
<dbReference type="RefSeq" id="WP_127191572.1">
    <property type="nucleotide sequence ID" value="NZ_RZNY01000005.1"/>
</dbReference>
<protein>
    <submittedName>
        <fullName evidence="4">YafY family transcriptional regulator</fullName>
    </submittedName>
</protein>
<accession>A0A3S1K9S5</accession>
<dbReference type="AlphaFoldDB" id="A0A3S1K9S5"/>
<keyword evidence="2" id="KW-0804">Transcription</keyword>
<dbReference type="PANTHER" id="PTHR34580">
    <property type="match status" value="1"/>
</dbReference>
<dbReference type="InterPro" id="IPR036390">
    <property type="entry name" value="WH_DNA-bd_sf"/>
</dbReference>
<dbReference type="InterPro" id="IPR026881">
    <property type="entry name" value="WYL_dom"/>
</dbReference>
<dbReference type="InterPro" id="IPR013196">
    <property type="entry name" value="HTH_11"/>
</dbReference>
<dbReference type="InterPro" id="IPR001034">
    <property type="entry name" value="DeoR_HTH"/>
</dbReference>
<dbReference type="PANTHER" id="PTHR34580:SF9">
    <property type="entry name" value="SLL5097 PROTEIN"/>
    <property type="match status" value="1"/>
</dbReference>